<dbReference type="AlphaFoldDB" id="A0A494YXP7"/>
<dbReference type="Proteomes" id="UP000272238">
    <property type="component" value="Unassembled WGS sequence"/>
</dbReference>
<comment type="caution">
    <text evidence="2">The sequence shown here is derived from an EMBL/GenBank/DDBJ whole genome shotgun (WGS) entry which is preliminary data.</text>
</comment>
<keyword evidence="1" id="KW-0812">Transmembrane</keyword>
<gene>
    <name evidence="2" type="ORF">D8M03_13940</name>
</gene>
<accession>A0A494YXP7</accession>
<proteinExistence type="predicted"/>
<dbReference type="EMBL" id="RBZN01000043">
    <property type="protein sequence ID" value="RKQ14464.1"/>
    <property type="molecule type" value="Genomic_DNA"/>
</dbReference>
<evidence type="ECO:0000313" key="3">
    <source>
        <dbReference type="Proteomes" id="UP000272238"/>
    </source>
</evidence>
<organism evidence="2 3">
    <name type="scientific">Ureibacillus endophyticus</name>
    <dbReference type="NCBI Taxonomy" id="1978490"/>
    <lineage>
        <taxon>Bacteria</taxon>
        <taxon>Bacillati</taxon>
        <taxon>Bacillota</taxon>
        <taxon>Bacilli</taxon>
        <taxon>Bacillales</taxon>
        <taxon>Caryophanaceae</taxon>
        <taxon>Ureibacillus</taxon>
    </lineage>
</organism>
<sequence length="85" mass="9938">MCSLYSANVVLNCCHHSTKSVHSSTVFFELFKQFKKFIIIEIVFFLEITRNILFQLIFLKIFRILNLSISIFKKKGNAEFNGISQ</sequence>
<keyword evidence="1" id="KW-0472">Membrane</keyword>
<feature type="transmembrane region" description="Helical" evidence="1">
    <location>
        <begin position="37"/>
        <end position="59"/>
    </location>
</feature>
<keyword evidence="3" id="KW-1185">Reference proteome</keyword>
<protein>
    <submittedName>
        <fullName evidence="2">Uncharacterized protein</fullName>
    </submittedName>
</protein>
<name>A0A494YXP7_9BACL</name>
<evidence type="ECO:0000256" key="1">
    <source>
        <dbReference type="SAM" id="Phobius"/>
    </source>
</evidence>
<reference evidence="2 3" key="1">
    <citation type="journal article" date="2016" name="Antonie Van Leeuwenhoek">
        <title>Lysinibacillus endophyticus sp. nov., an indole-3-acetic acid producing endophytic bacterium isolated from corn root (Zea mays cv. Xinken-5).</title>
        <authorList>
            <person name="Yu J."/>
            <person name="Guan X."/>
            <person name="Liu C."/>
            <person name="Xiang W."/>
            <person name="Yu Z."/>
            <person name="Liu X."/>
            <person name="Wang G."/>
        </authorList>
    </citation>
    <scope>NUCLEOTIDE SEQUENCE [LARGE SCALE GENOMIC DNA]</scope>
    <source>
        <strain evidence="2 3">DSM 100506</strain>
    </source>
</reference>
<keyword evidence="1" id="KW-1133">Transmembrane helix</keyword>
<evidence type="ECO:0000313" key="2">
    <source>
        <dbReference type="EMBL" id="RKQ14464.1"/>
    </source>
</evidence>